<evidence type="ECO:0000313" key="4">
    <source>
        <dbReference type="Proteomes" id="UP000616201"/>
    </source>
</evidence>
<keyword evidence="4" id="KW-1185">Reference proteome</keyword>
<name>A0A928YRA3_9SPHI</name>
<dbReference type="CDD" id="cd00293">
    <property type="entry name" value="USP-like"/>
    <property type="match status" value="1"/>
</dbReference>
<dbReference type="Gene3D" id="3.40.50.620">
    <property type="entry name" value="HUPs"/>
    <property type="match status" value="2"/>
</dbReference>
<dbReference type="PANTHER" id="PTHR46268">
    <property type="entry name" value="STRESS RESPONSE PROTEIN NHAX"/>
    <property type="match status" value="1"/>
</dbReference>
<proteinExistence type="inferred from homology"/>
<evidence type="ECO:0000313" key="3">
    <source>
        <dbReference type="EMBL" id="MBE8714779.1"/>
    </source>
</evidence>
<accession>A0A928YRA3</accession>
<protein>
    <recommendedName>
        <fullName evidence="2">UspA domain-containing protein</fullName>
    </recommendedName>
</protein>
<organism evidence="3 4">
    <name type="scientific">Sphingobacterium hungaricum</name>
    <dbReference type="NCBI Taxonomy" id="2082723"/>
    <lineage>
        <taxon>Bacteria</taxon>
        <taxon>Pseudomonadati</taxon>
        <taxon>Bacteroidota</taxon>
        <taxon>Sphingobacteriia</taxon>
        <taxon>Sphingobacteriales</taxon>
        <taxon>Sphingobacteriaceae</taxon>
        <taxon>Sphingobacterium</taxon>
    </lineage>
</organism>
<dbReference type="InterPro" id="IPR006016">
    <property type="entry name" value="UspA"/>
</dbReference>
<dbReference type="SUPFAM" id="SSF52402">
    <property type="entry name" value="Adenine nucleotide alpha hydrolases-like"/>
    <property type="match status" value="2"/>
</dbReference>
<sequence length="279" mass="30355">MNTIIITTDFSEAAINAARYAAGLAKSIGVLRIVLYHSYDNAPAVTDVPVAETDTTLAHEGSLLALEIVEREIGLVLGDDPKIAIELVANGLSLELGVEQLAEQWRAGLVVVGTTGKSGLEKFFVGSNTVGLASSCPVPLLIVPKEAELGSIDKIVFACDLNQVTRSTPVSEIGWWLEKLGAKLLVLNVALEGRRFDPDMIPEQYKMHELLDGFGPSYHYEQGEDIAEEIADFAEDEEAGLVITVPKTYGFFEGLFRRSVSKRLLGKTEVPLLLLKERE</sequence>
<dbReference type="Pfam" id="PF00582">
    <property type="entry name" value="Usp"/>
    <property type="match status" value="1"/>
</dbReference>
<dbReference type="AlphaFoldDB" id="A0A928YRA3"/>
<comment type="caution">
    <text evidence="3">The sequence shown here is derived from an EMBL/GenBank/DDBJ whole genome shotgun (WGS) entry which is preliminary data.</text>
</comment>
<reference evidence="3" key="1">
    <citation type="submission" date="2018-02" db="EMBL/GenBank/DDBJ databases">
        <authorList>
            <person name="Vasarhelyi B.M."/>
            <person name="Deshmukh S."/>
            <person name="Balint B."/>
            <person name="Kukolya J."/>
        </authorList>
    </citation>
    <scope>NUCLEOTIDE SEQUENCE</scope>
    <source>
        <strain evidence="3">KB22</strain>
    </source>
</reference>
<evidence type="ECO:0000256" key="1">
    <source>
        <dbReference type="ARBA" id="ARBA00008791"/>
    </source>
</evidence>
<dbReference type="EMBL" id="PRDK01000008">
    <property type="protein sequence ID" value="MBE8714779.1"/>
    <property type="molecule type" value="Genomic_DNA"/>
</dbReference>
<dbReference type="PRINTS" id="PR01438">
    <property type="entry name" value="UNVRSLSTRESS"/>
</dbReference>
<dbReference type="InterPro" id="IPR014729">
    <property type="entry name" value="Rossmann-like_a/b/a_fold"/>
</dbReference>
<dbReference type="Proteomes" id="UP000616201">
    <property type="component" value="Unassembled WGS sequence"/>
</dbReference>
<feature type="domain" description="UspA" evidence="2">
    <location>
        <begin position="2"/>
        <end position="144"/>
    </location>
</feature>
<gene>
    <name evidence="3" type="ORF">C4F49_13915</name>
</gene>
<comment type="similarity">
    <text evidence="1">Belongs to the universal stress protein A family.</text>
</comment>
<dbReference type="PANTHER" id="PTHR46268:SF6">
    <property type="entry name" value="UNIVERSAL STRESS PROTEIN UP12"/>
    <property type="match status" value="1"/>
</dbReference>
<dbReference type="InterPro" id="IPR006015">
    <property type="entry name" value="Universal_stress_UspA"/>
</dbReference>
<evidence type="ECO:0000259" key="2">
    <source>
        <dbReference type="Pfam" id="PF00582"/>
    </source>
</evidence>
<dbReference type="RefSeq" id="WP_196936640.1">
    <property type="nucleotide sequence ID" value="NZ_MU158698.1"/>
</dbReference>